<dbReference type="NCBIfam" id="TIGR00091">
    <property type="entry name" value="tRNA (guanosine(46)-N7)-methyltransferase TrmB"/>
    <property type="match status" value="1"/>
</dbReference>
<dbReference type="PANTHER" id="PTHR23417">
    <property type="entry name" value="3-DEOXY-D-MANNO-OCTULOSONIC-ACID TRANSFERASE/TRNA GUANINE-N 7 - -METHYLTRANSFERASE"/>
    <property type="match status" value="1"/>
</dbReference>
<keyword evidence="6 7" id="KW-0819">tRNA processing</keyword>
<dbReference type="EC" id="2.1.1.33" evidence="7"/>
<sequence>MRLRRHPLARQILSTHPLVVQQPEESKGQWETLFPSKQPLYIELGTGKGQFLAKAAKLHPHINWIGVEKIEEPLMHAVQKGEATKCTNLRYIWMDITKLEEVFAPSEEVDRIYLHFSDPWPKTRHAKRRLTHHTFLDKYRNVLKPDGDLILKTDSVSLFDFSLEELEAHGWKIVEMSRDLHQSEWASTNITTEYEEKFSGRGFTINYVRAFPPQGKR</sequence>
<feature type="binding site" evidence="7">
    <location>
        <position position="122"/>
    </location>
    <ligand>
        <name>substrate</name>
    </ligand>
</feature>
<feature type="binding site" evidence="7">
    <location>
        <begin position="192"/>
        <end position="195"/>
    </location>
    <ligand>
        <name>substrate</name>
    </ligand>
</feature>
<protein>
    <recommendedName>
        <fullName evidence="7">tRNA (guanine-N(7)-)-methyltransferase</fullName>
        <ecNumber evidence="7">2.1.1.33</ecNumber>
    </recommendedName>
    <alternativeName>
        <fullName evidence="7">tRNA (guanine(46)-N(7))-methyltransferase</fullName>
    </alternativeName>
    <alternativeName>
        <fullName evidence="7">tRNA(m7G46)-methyltransferase</fullName>
    </alternativeName>
</protein>
<dbReference type="NCBIfam" id="NF001080">
    <property type="entry name" value="PRK00121.2-2"/>
    <property type="match status" value="1"/>
</dbReference>
<evidence type="ECO:0000313" key="9">
    <source>
        <dbReference type="Proteomes" id="UP001238450"/>
    </source>
</evidence>
<dbReference type="InterPro" id="IPR055361">
    <property type="entry name" value="tRNA_methyltr_TrmB_bact"/>
</dbReference>
<dbReference type="PANTHER" id="PTHR23417:SF14">
    <property type="entry name" value="PENTACOTRIPEPTIDE-REPEAT REGION OF PRORP DOMAIN-CONTAINING PROTEIN"/>
    <property type="match status" value="1"/>
</dbReference>
<dbReference type="PROSITE" id="PS51625">
    <property type="entry name" value="SAM_MT_TRMB"/>
    <property type="match status" value="1"/>
</dbReference>
<keyword evidence="3 7" id="KW-0489">Methyltransferase</keyword>
<dbReference type="AlphaFoldDB" id="A0AAJ1WSH0"/>
<dbReference type="GO" id="GO:0043527">
    <property type="term" value="C:tRNA methyltransferase complex"/>
    <property type="evidence" value="ECO:0007669"/>
    <property type="project" value="TreeGrafter"/>
</dbReference>
<gene>
    <name evidence="7" type="primary">trmB</name>
    <name evidence="8" type="ORF">J2Z48_001873</name>
</gene>
<dbReference type="Pfam" id="PF02390">
    <property type="entry name" value="Methyltransf_4"/>
    <property type="match status" value="1"/>
</dbReference>
<dbReference type="Gene3D" id="3.40.50.150">
    <property type="entry name" value="Vaccinia Virus protein VP39"/>
    <property type="match status" value="1"/>
</dbReference>
<keyword evidence="5 7" id="KW-0949">S-adenosyl-L-methionine</keyword>
<feature type="binding site" evidence="7">
    <location>
        <position position="154"/>
    </location>
    <ligand>
        <name>substrate</name>
    </ligand>
</feature>
<evidence type="ECO:0000256" key="5">
    <source>
        <dbReference type="ARBA" id="ARBA00022691"/>
    </source>
</evidence>
<dbReference type="InterPro" id="IPR003358">
    <property type="entry name" value="tRNA_(Gua-N-7)_MeTrfase_Trmb"/>
</dbReference>
<dbReference type="GO" id="GO:0008176">
    <property type="term" value="F:tRNA (guanine(46)-N7)-methyltransferase activity"/>
    <property type="evidence" value="ECO:0007669"/>
    <property type="project" value="UniProtKB-UniRule"/>
</dbReference>
<feature type="binding site" evidence="7">
    <location>
        <position position="43"/>
    </location>
    <ligand>
        <name>S-adenosyl-L-methionine</name>
        <dbReference type="ChEBI" id="CHEBI:59789"/>
    </ligand>
</feature>
<evidence type="ECO:0000256" key="6">
    <source>
        <dbReference type="ARBA" id="ARBA00022694"/>
    </source>
</evidence>
<evidence type="ECO:0000256" key="2">
    <source>
        <dbReference type="ARBA" id="ARBA00003015"/>
    </source>
</evidence>
<accession>A0AAJ1WSH0</accession>
<feature type="binding site" evidence="7">
    <location>
        <position position="95"/>
    </location>
    <ligand>
        <name>S-adenosyl-L-methionine</name>
        <dbReference type="ChEBI" id="CHEBI:59789"/>
    </ligand>
</feature>
<comment type="caution">
    <text evidence="7">Lacks conserved residue(s) required for the propagation of feature annotation.</text>
</comment>
<comment type="catalytic activity">
    <reaction evidence="1 7">
        <text>guanosine(46) in tRNA + S-adenosyl-L-methionine = N(7)-methylguanosine(46) in tRNA + S-adenosyl-L-homocysteine</text>
        <dbReference type="Rhea" id="RHEA:42708"/>
        <dbReference type="Rhea" id="RHEA-COMP:10188"/>
        <dbReference type="Rhea" id="RHEA-COMP:10189"/>
        <dbReference type="ChEBI" id="CHEBI:57856"/>
        <dbReference type="ChEBI" id="CHEBI:59789"/>
        <dbReference type="ChEBI" id="CHEBI:74269"/>
        <dbReference type="ChEBI" id="CHEBI:74480"/>
        <dbReference type="EC" id="2.1.1.33"/>
    </reaction>
</comment>
<dbReference type="HAMAP" id="MF_01057">
    <property type="entry name" value="tRNA_methyltr_TrmB"/>
    <property type="match status" value="1"/>
</dbReference>
<comment type="similarity">
    <text evidence="7">Belongs to the class I-like SAM-binding methyltransferase superfamily. TrmB family.</text>
</comment>
<evidence type="ECO:0000256" key="3">
    <source>
        <dbReference type="ARBA" id="ARBA00022603"/>
    </source>
</evidence>
<keyword evidence="9" id="KW-1185">Reference proteome</keyword>
<name>A0AAJ1WSH0_9BACL</name>
<dbReference type="EMBL" id="JAUSUV010000007">
    <property type="protein sequence ID" value="MDQ0417700.1"/>
    <property type="molecule type" value="Genomic_DNA"/>
</dbReference>
<evidence type="ECO:0000256" key="4">
    <source>
        <dbReference type="ARBA" id="ARBA00022679"/>
    </source>
</evidence>
<dbReference type="SUPFAM" id="SSF53335">
    <property type="entry name" value="S-adenosyl-L-methionine-dependent methyltransferases"/>
    <property type="match status" value="1"/>
</dbReference>
<evidence type="ECO:0000256" key="1">
    <source>
        <dbReference type="ARBA" id="ARBA00000142"/>
    </source>
</evidence>
<comment type="pathway">
    <text evidence="7">tRNA modification; N(7)-methylguanine-tRNA biosynthesis.</text>
</comment>
<dbReference type="InterPro" id="IPR029063">
    <property type="entry name" value="SAM-dependent_MTases_sf"/>
</dbReference>
<feature type="binding site" evidence="7">
    <location>
        <position position="68"/>
    </location>
    <ligand>
        <name>S-adenosyl-L-methionine</name>
        <dbReference type="ChEBI" id="CHEBI:59789"/>
    </ligand>
</feature>
<dbReference type="Proteomes" id="UP001238450">
    <property type="component" value="Unassembled WGS sequence"/>
</dbReference>
<dbReference type="CDD" id="cd02440">
    <property type="entry name" value="AdoMet_MTases"/>
    <property type="match status" value="1"/>
</dbReference>
<reference evidence="8 9" key="1">
    <citation type="submission" date="2023-07" db="EMBL/GenBank/DDBJ databases">
        <title>Genomic Encyclopedia of Type Strains, Phase IV (KMG-IV): sequencing the most valuable type-strain genomes for metagenomic binning, comparative biology and taxonomic classification.</title>
        <authorList>
            <person name="Goeker M."/>
        </authorList>
    </citation>
    <scope>NUCLEOTIDE SEQUENCE [LARGE SCALE GENOMIC DNA]</scope>
    <source>
        <strain evidence="8 9">DSM 46876</strain>
    </source>
</reference>
<comment type="caution">
    <text evidence="8">The sequence shown here is derived from an EMBL/GenBank/DDBJ whole genome shotgun (WGS) entry which is preliminary data.</text>
</comment>
<keyword evidence="4 7" id="KW-0808">Transferase</keyword>
<dbReference type="RefSeq" id="WP_307252860.1">
    <property type="nucleotide sequence ID" value="NZ_JAUSUV010000007.1"/>
</dbReference>
<feature type="binding site" evidence="7">
    <location>
        <position position="118"/>
    </location>
    <ligand>
        <name>S-adenosyl-L-methionine</name>
        <dbReference type="ChEBI" id="CHEBI:59789"/>
    </ligand>
</feature>
<proteinExistence type="inferred from homology"/>
<evidence type="ECO:0000256" key="7">
    <source>
        <dbReference type="HAMAP-Rule" id="MF_01057"/>
    </source>
</evidence>
<evidence type="ECO:0000313" key="8">
    <source>
        <dbReference type="EMBL" id="MDQ0417700.1"/>
    </source>
</evidence>
<organism evidence="8 9">
    <name type="scientific">Croceifilum oryzae</name>
    <dbReference type="NCBI Taxonomy" id="1553429"/>
    <lineage>
        <taxon>Bacteria</taxon>
        <taxon>Bacillati</taxon>
        <taxon>Bacillota</taxon>
        <taxon>Bacilli</taxon>
        <taxon>Bacillales</taxon>
        <taxon>Thermoactinomycetaceae</taxon>
        <taxon>Croceifilum</taxon>
    </lineage>
</organism>
<comment type="function">
    <text evidence="2 7">Catalyzes the formation of N(7)-methylguanine at position 46 (m7G46) in tRNA.</text>
</comment>